<feature type="transmembrane region" description="Helical" evidence="8">
    <location>
        <begin position="191"/>
        <end position="211"/>
    </location>
</feature>
<comment type="caution">
    <text evidence="9">The sequence shown here is derived from an EMBL/GenBank/DDBJ whole genome shotgun (WGS) entry which is preliminary data.</text>
</comment>
<keyword evidence="6 8" id="KW-0472">Membrane</keyword>
<evidence type="ECO:0000256" key="2">
    <source>
        <dbReference type="ARBA" id="ARBA00008141"/>
    </source>
</evidence>
<dbReference type="Pfam" id="PF04923">
    <property type="entry name" value="Ninjurin"/>
    <property type="match status" value="1"/>
</dbReference>
<comment type="subcellular location">
    <subcellularLocation>
        <location evidence="1">Membrane</location>
        <topology evidence="1">Multi-pass membrane protein</topology>
    </subcellularLocation>
</comment>
<keyword evidence="5 8" id="KW-1133">Transmembrane helix</keyword>
<evidence type="ECO:0000256" key="8">
    <source>
        <dbReference type="SAM" id="Phobius"/>
    </source>
</evidence>
<keyword evidence="10" id="KW-1185">Reference proteome</keyword>
<dbReference type="GO" id="GO:0016020">
    <property type="term" value="C:membrane"/>
    <property type="evidence" value="ECO:0007669"/>
    <property type="project" value="UniProtKB-SubCell"/>
</dbReference>
<evidence type="ECO:0000256" key="5">
    <source>
        <dbReference type="ARBA" id="ARBA00022989"/>
    </source>
</evidence>
<evidence type="ECO:0000256" key="1">
    <source>
        <dbReference type="ARBA" id="ARBA00004141"/>
    </source>
</evidence>
<feature type="region of interest" description="Disordered" evidence="7">
    <location>
        <begin position="61"/>
        <end position="83"/>
    </location>
</feature>
<comment type="similarity">
    <text evidence="2">Belongs to the ninjurin family.</text>
</comment>
<evidence type="ECO:0000256" key="6">
    <source>
        <dbReference type="ARBA" id="ARBA00023136"/>
    </source>
</evidence>
<evidence type="ECO:0008006" key="11">
    <source>
        <dbReference type="Google" id="ProtNLM"/>
    </source>
</evidence>
<evidence type="ECO:0000313" key="9">
    <source>
        <dbReference type="EMBL" id="KAI9559176.1"/>
    </source>
</evidence>
<accession>A0AAD5KRX7</accession>
<dbReference type="EMBL" id="WJBH02000005">
    <property type="protein sequence ID" value="KAI9559176.1"/>
    <property type="molecule type" value="Genomic_DNA"/>
</dbReference>
<protein>
    <recommendedName>
        <fullName evidence="11">Ninjurin-1</fullName>
    </recommendedName>
</protein>
<keyword evidence="4" id="KW-0130">Cell adhesion</keyword>
<evidence type="ECO:0000256" key="7">
    <source>
        <dbReference type="SAM" id="MobiDB-lite"/>
    </source>
</evidence>
<feature type="transmembrane region" description="Helical" evidence="8">
    <location>
        <begin position="133"/>
        <end position="159"/>
    </location>
</feature>
<evidence type="ECO:0000313" key="10">
    <source>
        <dbReference type="Proteomes" id="UP000820818"/>
    </source>
</evidence>
<proteinExistence type="inferred from homology"/>
<keyword evidence="3 8" id="KW-0812">Transmembrane</keyword>
<dbReference type="GO" id="GO:0042246">
    <property type="term" value="P:tissue regeneration"/>
    <property type="evidence" value="ECO:0007669"/>
    <property type="project" value="InterPro"/>
</dbReference>
<evidence type="ECO:0000256" key="4">
    <source>
        <dbReference type="ARBA" id="ARBA00022889"/>
    </source>
</evidence>
<dbReference type="AlphaFoldDB" id="A0AAD5KRX7"/>
<gene>
    <name evidence="9" type="ORF">GHT06_015965</name>
</gene>
<organism evidence="9 10">
    <name type="scientific">Daphnia sinensis</name>
    <dbReference type="NCBI Taxonomy" id="1820382"/>
    <lineage>
        <taxon>Eukaryota</taxon>
        <taxon>Metazoa</taxon>
        <taxon>Ecdysozoa</taxon>
        <taxon>Arthropoda</taxon>
        <taxon>Crustacea</taxon>
        <taxon>Branchiopoda</taxon>
        <taxon>Diplostraca</taxon>
        <taxon>Cladocera</taxon>
        <taxon>Anomopoda</taxon>
        <taxon>Daphniidae</taxon>
        <taxon>Daphnia</taxon>
        <taxon>Daphnia similis group</taxon>
    </lineage>
</organism>
<dbReference type="InterPro" id="IPR007007">
    <property type="entry name" value="Ninjurin"/>
</dbReference>
<sequence length="226" mass="24948">MVDFNEDVRESTVVQQATENVDVSLEQAAPIEETQDRSHDVVRKSNWTDWFRNLFSSSRRRNLEQESSTDSIDGPNAPNNLAGQHSDYSVLSGVFNNKKMLANGLVDFAFLTANTNQLHNAVNSTYTEGPERLISIVLISISMTLQLATGVLLIIGSYIQSKSTPVKEEEQSSPANVAAQRRIHWLNKIDHLTLGLVFFIAIINVFIAAFATPQPSSPSSNNNPAC</sequence>
<dbReference type="PANTHER" id="PTHR12316">
    <property type="entry name" value="NINJURIN-RELATED"/>
    <property type="match status" value="1"/>
</dbReference>
<evidence type="ECO:0000256" key="3">
    <source>
        <dbReference type="ARBA" id="ARBA00022692"/>
    </source>
</evidence>
<name>A0AAD5KRX7_9CRUS</name>
<dbReference type="GO" id="GO:0007155">
    <property type="term" value="P:cell adhesion"/>
    <property type="evidence" value="ECO:0007669"/>
    <property type="project" value="UniProtKB-KW"/>
</dbReference>
<dbReference type="Proteomes" id="UP000820818">
    <property type="component" value="Linkage Group LG5"/>
</dbReference>
<feature type="compositionally biased region" description="Polar residues" evidence="7">
    <location>
        <begin position="65"/>
        <end position="83"/>
    </location>
</feature>
<dbReference type="PANTHER" id="PTHR12316:SF17">
    <property type="entry name" value="NINJURIN C, ISOFORM D"/>
    <property type="match status" value="1"/>
</dbReference>
<reference evidence="9 10" key="1">
    <citation type="submission" date="2022-05" db="EMBL/GenBank/DDBJ databases">
        <title>A multi-omics perspective on studying reproductive biology in Daphnia sinensis.</title>
        <authorList>
            <person name="Jia J."/>
        </authorList>
    </citation>
    <scope>NUCLEOTIDE SEQUENCE [LARGE SCALE GENOMIC DNA]</scope>
    <source>
        <strain evidence="9 10">WSL</strain>
    </source>
</reference>